<proteinExistence type="predicted"/>
<dbReference type="KEGG" id="hazt:108668728"/>
<feature type="region of interest" description="Disordered" evidence="1">
    <location>
        <begin position="417"/>
        <end position="471"/>
    </location>
</feature>
<dbReference type="RefSeq" id="XP_047737585.1">
    <property type="nucleotide sequence ID" value="XM_047881629.1"/>
</dbReference>
<dbReference type="GeneID" id="108668728"/>
<evidence type="ECO:0000256" key="1">
    <source>
        <dbReference type="SAM" id="MobiDB-lite"/>
    </source>
</evidence>
<feature type="compositionally biased region" description="Basic and acidic residues" evidence="1">
    <location>
        <begin position="260"/>
        <end position="272"/>
    </location>
</feature>
<dbReference type="RefSeq" id="XP_018011460.1">
    <property type="nucleotide sequence ID" value="XM_018155971.2"/>
</dbReference>
<protein>
    <submittedName>
        <fullName evidence="3">Uncharacterized protein LOC108668728 isoform X2</fullName>
    </submittedName>
    <submittedName>
        <fullName evidence="4">Uncharacterized protein LOC108668728 isoform X3</fullName>
    </submittedName>
</protein>
<sequence>MAYSIKGCRVDLYQLPDSAVRNGWCPEQSLSQAATDVCKLEPEAIEGSSLSTAAIEGIKEEPEDEGEEITVKNESLCSEEYEDAMPCDATATIGQAVMPVFPENKEEKMSVAEENISPVHNGAAFVQEVLSYQPVAEFKSSNLTNNDHARLAKKMPKVPSSTDSLYPNVPSKAHQITKRDLRPVLNSATNYKPARDEDEDSDISGDNSSGSGKEFVPDCSSSSSSSCESADEEVHEPAPASETAHERRLRLRRIRRHQKAREEGREIKERARGQVPTLPLPMFDKKGRPYSQSESAVASRRKRLARKLRHASTTRAQPPKKRKMTEERLADFESDDDEVPTKNVIVDGVEVFKNLSAWQQKCGKKEGPPCHKDPFLLYTGEDDLRALMPDPSSLLYLIERYVLKVQARATITSAFSGCGNKKKRKSGNSSQDSSPPGKDDDDDDSTEAGVEESGDQDASIPWRGPKAYSRTRGKKLEGVQWECLIPACEGLARPNHMRRHYQSAHGFNEAASKGMNSIHRRLDMINKRQQGHPTLSPSELRIRAEALLNNEFKCLPESLPSCLGKDMQELAMPLTLLVLLLDGIGKRNEVAKQIELSRGKNQQATTSKTTATRLFEDQQEEIGEGEQEDDVRQEQRVERPGGLKLQYLAKGETDDLRFVTVCPICLKGYNHRKVGQHIIRTHNKSKLEARTLAKTVFPFKKLVKIKSCPGRGESLRSRVPEKIMNEIRQEFVGRGVQPINNFNLGTPRLEFADPGPGVFAK</sequence>
<accession>A0A8B7NCY7</accession>
<evidence type="ECO:0000313" key="3">
    <source>
        <dbReference type="RefSeq" id="XP_018011460.1"/>
    </source>
</evidence>
<dbReference type="AlphaFoldDB" id="A0A8B7NCY7"/>
<feature type="region of interest" description="Disordered" evidence="1">
    <location>
        <begin position="154"/>
        <end position="335"/>
    </location>
</feature>
<gene>
    <name evidence="3 4" type="primary">LOC108668728</name>
</gene>
<evidence type="ECO:0000313" key="2">
    <source>
        <dbReference type="Proteomes" id="UP000694843"/>
    </source>
</evidence>
<feature type="compositionally biased region" description="Low complexity" evidence="1">
    <location>
        <begin position="427"/>
        <end position="436"/>
    </location>
</feature>
<evidence type="ECO:0000313" key="4">
    <source>
        <dbReference type="RefSeq" id="XP_047737585.1"/>
    </source>
</evidence>
<feature type="compositionally biased region" description="Basic residues" evidence="1">
    <location>
        <begin position="299"/>
        <end position="323"/>
    </location>
</feature>
<dbReference type="Proteomes" id="UP000694843">
    <property type="component" value="Unplaced"/>
</dbReference>
<organism evidence="2 3">
    <name type="scientific">Hyalella azteca</name>
    <name type="common">Amphipod</name>
    <dbReference type="NCBI Taxonomy" id="294128"/>
    <lineage>
        <taxon>Eukaryota</taxon>
        <taxon>Metazoa</taxon>
        <taxon>Ecdysozoa</taxon>
        <taxon>Arthropoda</taxon>
        <taxon>Crustacea</taxon>
        <taxon>Multicrustacea</taxon>
        <taxon>Malacostraca</taxon>
        <taxon>Eumalacostraca</taxon>
        <taxon>Peracarida</taxon>
        <taxon>Amphipoda</taxon>
        <taxon>Senticaudata</taxon>
        <taxon>Talitrida</taxon>
        <taxon>Talitroidea</taxon>
        <taxon>Hyalellidae</taxon>
        <taxon>Hyalella</taxon>
    </lineage>
</organism>
<keyword evidence="2" id="KW-1185">Reference proteome</keyword>
<feature type="compositionally biased region" description="Basic residues" evidence="1">
    <location>
        <begin position="247"/>
        <end position="259"/>
    </location>
</feature>
<feature type="compositionally biased region" description="Acidic residues" evidence="1">
    <location>
        <begin position="439"/>
        <end position="455"/>
    </location>
</feature>
<reference evidence="3 4" key="1">
    <citation type="submission" date="2025-04" db="UniProtKB">
        <authorList>
            <consortium name="RefSeq"/>
        </authorList>
    </citation>
    <scope>IDENTIFICATION</scope>
    <source>
        <tissue evidence="3 4">Whole organism</tissue>
    </source>
</reference>
<name>A0A8B7NCY7_HYAAZ</name>